<dbReference type="EMBL" id="VWSF01000001">
    <property type="protein sequence ID" value="KAA5549486.1"/>
    <property type="molecule type" value="Genomic_DNA"/>
</dbReference>
<proteinExistence type="predicted"/>
<name>A0A5M6DT55_9BACT</name>
<protein>
    <submittedName>
        <fullName evidence="1">Alpha/beta hydrolase</fullName>
    </submittedName>
</protein>
<evidence type="ECO:0000313" key="2">
    <source>
        <dbReference type="Proteomes" id="UP000323426"/>
    </source>
</evidence>
<dbReference type="SUPFAM" id="SSF53474">
    <property type="entry name" value="alpha/beta-Hydrolases"/>
    <property type="match status" value="1"/>
</dbReference>
<dbReference type="GO" id="GO:0016787">
    <property type="term" value="F:hydrolase activity"/>
    <property type="evidence" value="ECO:0007669"/>
    <property type="project" value="UniProtKB-KW"/>
</dbReference>
<evidence type="ECO:0000313" key="1">
    <source>
        <dbReference type="EMBL" id="KAA5549486.1"/>
    </source>
</evidence>
<gene>
    <name evidence="1" type="ORF">F0145_02555</name>
</gene>
<dbReference type="InterPro" id="IPR029058">
    <property type="entry name" value="AB_hydrolase_fold"/>
</dbReference>
<reference evidence="1 2" key="1">
    <citation type="submission" date="2019-09" db="EMBL/GenBank/DDBJ databases">
        <title>Genome sequence and assembly of Adhaeribacter sp.</title>
        <authorList>
            <person name="Chhetri G."/>
        </authorList>
    </citation>
    <scope>NUCLEOTIDE SEQUENCE [LARGE SCALE GENOMIC DNA]</scope>
    <source>
        <strain evidence="1 2">DK36</strain>
    </source>
</reference>
<dbReference type="RefSeq" id="WP_150086543.1">
    <property type="nucleotide sequence ID" value="NZ_VWSF01000001.1"/>
</dbReference>
<dbReference type="Gene3D" id="3.40.50.1820">
    <property type="entry name" value="alpha/beta hydrolase"/>
    <property type="match status" value="1"/>
</dbReference>
<sequence length="222" mass="25446">MFHVVMIPGLGVDERIFQNLAVDNRFTRTIIRWIQPAPNENLTHYASRLTKQIPQQKNLILIGISFGGIIAVELAKILNPIKTIIISSVKTRHELPWYYRLAGKLRLPYLVPLRAGKKIPKLQAYIFGAKTKEEATLLHQIIQELDIPYVRWALYQISNWPNLTNIPNLLHVHGSHDKLFPIRYIHNFRAINGGEHLMVLSLGEQVSQIINQELLKLTESAA</sequence>
<keyword evidence="2" id="KW-1185">Reference proteome</keyword>
<organism evidence="1 2">
    <name type="scientific">Adhaeribacter rhizoryzae</name>
    <dbReference type="NCBI Taxonomy" id="2607907"/>
    <lineage>
        <taxon>Bacteria</taxon>
        <taxon>Pseudomonadati</taxon>
        <taxon>Bacteroidota</taxon>
        <taxon>Cytophagia</taxon>
        <taxon>Cytophagales</taxon>
        <taxon>Hymenobacteraceae</taxon>
        <taxon>Adhaeribacter</taxon>
    </lineage>
</organism>
<accession>A0A5M6DT55</accession>
<dbReference type="AlphaFoldDB" id="A0A5M6DT55"/>
<dbReference type="Proteomes" id="UP000323426">
    <property type="component" value="Unassembled WGS sequence"/>
</dbReference>
<comment type="caution">
    <text evidence="1">The sequence shown here is derived from an EMBL/GenBank/DDBJ whole genome shotgun (WGS) entry which is preliminary data.</text>
</comment>
<keyword evidence="1" id="KW-0378">Hydrolase</keyword>